<comment type="caution">
    <text evidence="2">The sequence shown here is derived from an EMBL/GenBank/DDBJ whole genome shotgun (WGS) entry which is preliminary data.</text>
</comment>
<reference evidence="2 3" key="1">
    <citation type="submission" date="2021-07" db="EMBL/GenBank/DDBJ databases">
        <authorList>
            <person name="Palmer J.M."/>
        </authorList>
    </citation>
    <scope>NUCLEOTIDE SEQUENCE [LARGE SCALE GENOMIC DNA]</scope>
    <source>
        <strain evidence="2 3">AT_MEX2019</strain>
        <tissue evidence="2">Muscle</tissue>
    </source>
</reference>
<feature type="signal peptide" evidence="1">
    <location>
        <begin position="1"/>
        <end position="20"/>
    </location>
</feature>
<evidence type="ECO:0008006" key="4">
    <source>
        <dbReference type="Google" id="ProtNLM"/>
    </source>
</evidence>
<evidence type="ECO:0000313" key="3">
    <source>
        <dbReference type="Proteomes" id="UP001345963"/>
    </source>
</evidence>
<protein>
    <recommendedName>
        <fullName evidence="4">Secreted protein</fullName>
    </recommendedName>
</protein>
<name>A0ABU7A3A5_9TELE</name>
<keyword evidence="3" id="KW-1185">Reference proteome</keyword>
<organism evidence="2 3">
    <name type="scientific">Ataeniobius toweri</name>
    <dbReference type="NCBI Taxonomy" id="208326"/>
    <lineage>
        <taxon>Eukaryota</taxon>
        <taxon>Metazoa</taxon>
        <taxon>Chordata</taxon>
        <taxon>Craniata</taxon>
        <taxon>Vertebrata</taxon>
        <taxon>Euteleostomi</taxon>
        <taxon>Actinopterygii</taxon>
        <taxon>Neopterygii</taxon>
        <taxon>Teleostei</taxon>
        <taxon>Neoteleostei</taxon>
        <taxon>Acanthomorphata</taxon>
        <taxon>Ovalentaria</taxon>
        <taxon>Atherinomorphae</taxon>
        <taxon>Cyprinodontiformes</taxon>
        <taxon>Goodeidae</taxon>
        <taxon>Ataeniobius</taxon>
    </lineage>
</organism>
<proteinExistence type="predicted"/>
<evidence type="ECO:0000313" key="2">
    <source>
        <dbReference type="EMBL" id="MED6232541.1"/>
    </source>
</evidence>
<dbReference type="EMBL" id="JAHUTI010000925">
    <property type="protein sequence ID" value="MED6232541.1"/>
    <property type="molecule type" value="Genomic_DNA"/>
</dbReference>
<sequence length="72" mass="7761">MFAELLCGAVALVLYVNTLGADFCYDDRRAASHRISIAAELFINPSSRVATRGQASGFQASLSMSGRSEFNK</sequence>
<evidence type="ECO:0000256" key="1">
    <source>
        <dbReference type="SAM" id="SignalP"/>
    </source>
</evidence>
<feature type="chain" id="PRO_5045922483" description="Secreted protein" evidence="1">
    <location>
        <begin position="21"/>
        <end position="72"/>
    </location>
</feature>
<keyword evidence="1" id="KW-0732">Signal</keyword>
<gene>
    <name evidence="2" type="ORF">ATANTOWER_032033</name>
</gene>
<dbReference type="Proteomes" id="UP001345963">
    <property type="component" value="Unassembled WGS sequence"/>
</dbReference>
<accession>A0ABU7A3A5</accession>